<organism evidence="3 4">
    <name type="scientific">Thalassobaculum fulvum</name>
    <dbReference type="NCBI Taxonomy" id="1633335"/>
    <lineage>
        <taxon>Bacteria</taxon>
        <taxon>Pseudomonadati</taxon>
        <taxon>Pseudomonadota</taxon>
        <taxon>Alphaproteobacteria</taxon>
        <taxon>Rhodospirillales</taxon>
        <taxon>Thalassobaculaceae</taxon>
        <taxon>Thalassobaculum</taxon>
    </lineage>
</organism>
<evidence type="ECO:0000313" key="4">
    <source>
        <dbReference type="Proteomes" id="UP000630353"/>
    </source>
</evidence>
<evidence type="ECO:0000313" key="3">
    <source>
        <dbReference type="EMBL" id="GHD39823.1"/>
    </source>
</evidence>
<keyword evidence="1" id="KW-0175">Coiled coil</keyword>
<feature type="coiled-coil region" evidence="1">
    <location>
        <begin position="153"/>
        <end position="180"/>
    </location>
</feature>
<dbReference type="InterPro" id="IPR058647">
    <property type="entry name" value="BSH_CzcB-like"/>
</dbReference>
<dbReference type="PANTHER" id="PTHR30438:SF2">
    <property type="entry name" value="MEMBRANE PROTEIN"/>
    <property type="match status" value="1"/>
</dbReference>
<evidence type="ECO:0000259" key="2">
    <source>
        <dbReference type="Pfam" id="PF25973"/>
    </source>
</evidence>
<dbReference type="Gene3D" id="2.40.30.170">
    <property type="match status" value="1"/>
</dbReference>
<dbReference type="Proteomes" id="UP000630353">
    <property type="component" value="Unassembled WGS sequence"/>
</dbReference>
<dbReference type="Gene3D" id="2.40.50.100">
    <property type="match status" value="2"/>
</dbReference>
<proteinExistence type="predicted"/>
<name>A0A918XNN0_9PROT</name>
<dbReference type="EMBL" id="BMZS01000001">
    <property type="protein sequence ID" value="GHD39823.1"/>
    <property type="molecule type" value="Genomic_DNA"/>
</dbReference>
<dbReference type="AlphaFoldDB" id="A0A918XNN0"/>
<keyword evidence="3" id="KW-0378">Hydrolase</keyword>
<reference evidence="3" key="2">
    <citation type="submission" date="2020-09" db="EMBL/GenBank/DDBJ databases">
        <authorList>
            <person name="Sun Q."/>
            <person name="Kim S."/>
        </authorList>
    </citation>
    <scope>NUCLEOTIDE SEQUENCE</scope>
    <source>
        <strain evidence="3">KCTC 42651</strain>
    </source>
</reference>
<keyword evidence="4" id="KW-1185">Reference proteome</keyword>
<dbReference type="PANTHER" id="PTHR30438">
    <property type="entry name" value="36 KDA ANTIGEN-RELATED"/>
    <property type="match status" value="1"/>
</dbReference>
<feature type="domain" description="CzcB-like barrel-sandwich hybrid" evidence="2">
    <location>
        <begin position="47"/>
        <end position="216"/>
    </location>
</feature>
<dbReference type="GO" id="GO:0016787">
    <property type="term" value="F:hydrolase activity"/>
    <property type="evidence" value="ECO:0007669"/>
    <property type="project" value="UniProtKB-KW"/>
</dbReference>
<dbReference type="GO" id="GO:0005886">
    <property type="term" value="C:plasma membrane"/>
    <property type="evidence" value="ECO:0007669"/>
    <property type="project" value="TreeGrafter"/>
</dbReference>
<dbReference type="SUPFAM" id="SSF111369">
    <property type="entry name" value="HlyD-like secretion proteins"/>
    <property type="match status" value="1"/>
</dbReference>
<feature type="coiled-coil region" evidence="1">
    <location>
        <begin position="80"/>
        <end position="128"/>
    </location>
</feature>
<protein>
    <submittedName>
        <fullName evidence="3">Glycoside hydrolase family 43</fullName>
    </submittedName>
</protein>
<comment type="caution">
    <text evidence="3">The sequence shown here is derived from an EMBL/GenBank/DDBJ whole genome shotgun (WGS) entry which is preliminary data.</text>
</comment>
<dbReference type="RefSeq" id="WP_189987071.1">
    <property type="nucleotide sequence ID" value="NZ_BMZS01000001.1"/>
</dbReference>
<evidence type="ECO:0000256" key="1">
    <source>
        <dbReference type="SAM" id="Coils"/>
    </source>
</evidence>
<gene>
    <name evidence="3" type="ORF">GCM10017083_02330</name>
</gene>
<sequence>MKVPIRPILSVLAVVALLAAGGYAWWDGRSRLPEDIAVGNGRIEAEIVHVASKSAGRVVEVRVQEGDTVEARQIVAVMDSRELQASLARARAELAQAGEDKAEAEAQIVEKTSLLRFAERELERATELLASGHTAQERVDQRRAERDSLAAGLRAARARKAAAERAEEADQAEVERIQAQLDDTVLRAPRAGRVQYRLAEPGEVLAAGGRVLTIADLTDVTMTIFLPTLEAGRLAIGSEARIVLNAAPEYVFPARVGFVADTAQFTPREVETRSERDKLMFRVKLRIAPELLRQYAERVKPGLPGDAYVLLAPDAEWPENLAVRLPPADR</sequence>
<dbReference type="Pfam" id="PF25973">
    <property type="entry name" value="BSH_CzcB"/>
    <property type="match status" value="1"/>
</dbReference>
<reference evidence="3" key="1">
    <citation type="journal article" date="2014" name="Int. J. Syst. Evol. Microbiol.">
        <title>Complete genome sequence of Corynebacterium casei LMG S-19264T (=DSM 44701T), isolated from a smear-ripened cheese.</title>
        <authorList>
            <consortium name="US DOE Joint Genome Institute (JGI-PGF)"/>
            <person name="Walter F."/>
            <person name="Albersmeier A."/>
            <person name="Kalinowski J."/>
            <person name="Ruckert C."/>
        </authorList>
    </citation>
    <scope>NUCLEOTIDE SEQUENCE</scope>
    <source>
        <strain evidence="3">KCTC 42651</strain>
    </source>
</reference>
<accession>A0A918XNN0</accession>